<dbReference type="HAMAP" id="MF_01940">
    <property type="entry name" value="RNA_CPDase"/>
    <property type="match status" value="1"/>
</dbReference>
<comment type="similarity">
    <text evidence="2">Belongs to the 2H phosphoesterase superfamily. ThpR family.</text>
</comment>
<organism evidence="3 4">
    <name type="scientific">Bhargavaea beijingensis</name>
    <dbReference type="NCBI Taxonomy" id="426756"/>
    <lineage>
        <taxon>Bacteria</taxon>
        <taxon>Bacillati</taxon>
        <taxon>Bacillota</taxon>
        <taxon>Bacilli</taxon>
        <taxon>Bacillales</taxon>
        <taxon>Caryophanaceae</taxon>
        <taxon>Bhargavaea</taxon>
    </lineage>
</organism>
<keyword evidence="4" id="KW-1185">Reference proteome</keyword>
<proteinExistence type="inferred from homology"/>
<dbReference type="Pfam" id="PF13563">
    <property type="entry name" value="2_5_RNA_ligase2"/>
    <property type="match status" value="1"/>
</dbReference>
<dbReference type="EC" id="3.1.4.58" evidence="2"/>
<feature type="short sequence motif" description="HXTX 1" evidence="2">
    <location>
        <begin position="47"/>
        <end position="50"/>
    </location>
</feature>
<reference evidence="3 4" key="1">
    <citation type="submission" date="2018-12" db="EMBL/GenBank/DDBJ databases">
        <title>Comparitive functional genomics of dry heat resistant strains isolated from the viking spacecraft.</title>
        <authorList>
            <person name="Seuylemezian A."/>
            <person name="Vaishampayan P."/>
        </authorList>
    </citation>
    <scope>NUCLEOTIDE SEQUENCE [LARGE SCALE GENOMIC DNA]</scope>
    <source>
        <strain evidence="3 4">M6-11</strain>
    </source>
</reference>
<sequence length="185" mass="21111">MGAICLQQHYFLGIRIPPDIQPLAEKYLDRHRLADRYKVISHPEDLHITLFYLGACDDQMLAELSSRLRSIAGQHPAFSVQIDGFDFFGPSSGPRVTYLSVTKNLFLERLQKDISVAVTAVTGLPSKDRFVPHMTLAKKRKTDERLSLSPDSFDPHPIHVNQFHLFKIRPQHTPKYESAEDFQLG</sequence>
<protein>
    <recommendedName>
        <fullName evidence="2">RNA 2',3'-cyclic phosphodiesterase</fullName>
        <shortName evidence="2">RNA 2',3'-CPDase</shortName>
        <ecNumber evidence="2">3.1.4.58</ecNumber>
    </recommendedName>
</protein>
<feature type="short sequence motif" description="HXTX 2" evidence="2">
    <location>
        <begin position="133"/>
        <end position="136"/>
    </location>
</feature>
<evidence type="ECO:0000256" key="2">
    <source>
        <dbReference type="HAMAP-Rule" id="MF_01940"/>
    </source>
</evidence>
<dbReference type="Proteomes" id="UP000272481">
    <property type="component" value="Unassembled WGS sequence"/>
</dbReference>
<gene>
    <name evidence="3" type="primary">thpR</name>
    <name evidence="3" type="ORF">EJA12_12005</name>
</gene>
<accession>A0ABX9ZBR7</accession>
<comment type="caution">
    <text evidence="3">The sequence shown here is derived from an EMBL/GenBank/DDBJ whole genome shotgun (WGS) entry which is preliminary data.</text>
</comment>
<evidence type="ECO:0000313" key="3">
    <source>
        <dbReference type="EMBL" id="RSK25408.1"/>
    </source>
</evidence>
<comment type="catalytic activity">
    <reaction evidence="2">
        <text>a 3'-end 2',3'-cyclophospho-ribonucleotide-RNA + H2O = a 3'-end 2'-phospho-ribonucleotide-RNA + H(+)</text>
        <dbReference type="Rhea" id="RHEA:11828"/>
        <dbReference type="Rhea" id="RHEA-COMP:10464"/>
        <dbReference type="Rhea" id="RHEA-COMP:17353"/>
        <dbReference type="ChEBI" id="CHEBI:15377"/>
        <dbReference type="ChEBI" id="CHEBI:15378"/>
        <dbReference type="ChEBI" id="CHEBI:83064"/>
        <dbReference type="ChEBI" id="CHEBI:173113"/>
        <dbReference type="EC" id="3.1.4.58"/>
    </reaction>
</comment>
<dbReference type="SUPFAM" id="SSF55144">
    <property type="entry name" value="LigT-like"/>
    <property type="match status" value="1"/>
</dbReference>
<keyword evidence="1 2" id="KW-0378">Hydrolase</keyword>
<feature type="active site" description="Proton donor" evidence="2">
    <location>
        <position position="47"/>
    </location>
</feature>
<feature type="active site" description="Proton acceptor" evidence="2">
    <location>
        <position position="133"/>
    </location>
</feature>
<evidence type="ECO:0000256" key="1">
    <source>
        <dbReference type="ARBA" id="ARBA00022801"/>
    </source>
</evidence>
<dbReference type="InterPro" id="IPR004175">
    <property type="entry name" value="RNA_CPDase"/>
</dbReference>
<comment type="function">
    <text evidence="2">Hydrolyzes RNA 2',3'-cyclic phosphodiester to an RNA 2'-phosphomonoester.</text>
</comment>
<name>A0ABX9ZBR7_9BACL</name>
<dbReference type="Gene3D" id="3.90.1140.10">
    <property type="entry name" value="Cyclic phosphodiesterase"/>
    <property type="match status" value="1"/>
</dbReference>
<dbReference type="PANTHER" id="PTHR35561">
    <property type="entry name" value="RNA 2',3'-CYCLIC PHOSPHODIESTERASE"/>
    <property type="match status" value="1"/>
</dbReference>
<dbReference type="EMBL" id="RWGW01000019">
    <property type="protein sequence ID" value="RSK25408.1"/>
    <property type="molecule type" value="Genomic_DNA"/>
</dbReference>
<dbReference type="InterPro" id="IPR009097">
    <property type="entry name" value="Cyclic_Pdiesterase"/>
</dbReference>
<evidence type="ECO:0000313" key="4">
    <source>
        <dbReference type="Proteomes" id="UP000272481"/>
    </source>
</evidence>
<dbReference type="PANTHER" id="PTHR35561:SF1">
    <property type="entry name" value="RNA 2',3'-CYCLIC PHOSPHODIESTERASE"/>
    <property type="match status" value="1"/>
</dbReference>
<dbReference type="NCBIfam" id="TIGR02258">
    <property type="entry name" value="2_5_ligase"/>
    <property type="match status" value="1"/>
</dbReference>